<protein>
    <submittedName>
        <fullName evidence="1">Uncharacterized protein</fullName>
    </submittedName>
</protein>
<dbReference type="HOGENOM" id="CLU_2918460_0_0_0"/>
<evidence type="ECO:0000313" key="2">
    <source>
        <dbReference type="Proteomes" id="UP000000495"/>
    </source>
</evidence>
<accession>F8KW00</accession>
<reference evidence="1 2" key="2">
    <citation type="journal article" date="2011" name="Mol. Biol. Evol.">
        <title>Unity in variety--the pan-genome of the Chlamydiae.</title>
        <authorList>
            <person name="Collingro A."/>
            <person name="Tischler P."/>
            <person name="Weinmaier T."/>
            <person name="Penz T."/>
            <person name="Heinz E."/>
            <person name="Brunham R.C."/>
            <person name="Read T.D."/>
            <person name="Bavoil P.M."/>
            <person name="Sachse K."/>
            <person name="Kahane S."/>
            <person name="Friedman M.G."/>
            <person name="Rattei T."/>
            <person name="Myers G.S."/>
            <person name="Horn M."/>
        </authorList>
    </citation>
    <scope>NUCLEOTIDE SEQUENCE [LARGE SCALE GENOMIC DNA]</scope>
    <source>
        <strain evidence="2">UV7</strain>
    </source>
</reference>
<proteinExistence type="predicted"/>
<name>F8KW00_PARAV</name>
<reference key="1">
    <citation type="journal article" date="2011" name="Mol. Biol. Evol.">
        <title>Unity in variety -- the pan-genome of the Chlamydiae.</title>
        <authorList>
            <person name="Collingro A."/>
            <person name="Tischler P."/>
            <person name="Weinmaier T."/>
            <person name="Penz T."/>
            <person name="Heinz E."/>
            <person name="Brunham R.C."/>
            <person name="Read T.D."/>
            <person name="Bavoil P.M."/>
            <person name="Sachse K."/>
            <person name="Kahane S."/>
            <person name="Friedman M.G."/>
            <person name="Rattei T."/>
            <person name="Myers G.S.A."/>
            <person name="Horn M."/>
        </authorList>
    </citation>
    <scope>NUCLEOTIDE SEQUENCE</scope>
    <source>
        <strain>UV7</strain>
    </source>
</reference>
<evidence type="ECO:0000313" key="1">
    <source>
        <dbReference type="EMBL" id="CCB85303.1"/>
    </source>
</evidence>
<keyword evidence="2" id="KW-1185">Reference proteome</keyword>
<dbReference type="KEGG" id="puv:PUV_03530"/>
<sequence length="61" mass="7004">MVEKDSNSFISFFNFLVGSNFFINPFESCSPSYEYKGVIDIVVKASKAIYEQALQKVLREK</sequence>
<organism evidence="1 2">
    <name type="scientific">Parachlamydia acanthamoebae (strain UV7)</name>
    <dbReference type="NCBI Taxonomy" id="765952"/>
    <lineage>
        <taxon>Bacteria</taxon>
        <taxon>Pseudomonadati</taxon>
        <taxon>Chlamydiota</taxon>
        <taxon>Chlamydiia</taxon>
        <taxon>Parachlamydiales</taxon>
        <taxon>Parachlamydiaceae</taxon>
        <taxon>Parachlamydia</taxon>
    </lineage>
</organism>
<gene>
    <name evidence="1" type="ordered locus">PUV_03530</name>
</gene>
<dbReference type="EMBL" id="FR872580">
    <property type="protein sequence ID" value="CCB85303.1"/>
    <property type="molecule type" value="Genomic_DNA"/>
</dbReference>
<dbReference type="Proteomes" id="UP000000495">
    <property type="component" value="Chromosome"/>
</dbReference>
<dbReference type="AlphaFoldDB" id="F8KW00"/>